<dbReference type="EMBL" id="FQZB01000016">
    <property type="protein sequence ID" value="SHK36091.1"/>
    <property type="molecule type" value="Genomic_DNA"/>
</dbReference>
<dbReference type="RefSeq" id="WP_072991411.1">
    <property type="nucleotide sequence ID" value="NZ_FQZB01000016.1"/>
</dbReference>
<evidence type="ECO:0000313" key="2">
    <source>
        <dbReference type="Proteomes" id="UP000184310"/>
    </source>
</evidence>
<reference evidence="1 2" key="1">
    <citation type="submission" date="2016-11" db="EMBL/GenBank/DDBJ databases">
        <authorList>
            <person name="Jaros S."/>
            <person name="Januszkiewicz K."/>
            <person name="Wedrychowicz H."/>
        </authorList>
    </citation>
    <scope>NUCLEOTIDE SEQUENCE [LARGE SCALE GENOMIC DNA]</scope>
    <source>
        <strain evidence="1 2">DSM 21758</strain>
    </source>
</reference>
<dbReference type="Proteomes" id="UP000184310">
    <property type="component" value="Unassembled WGS sequence"/>
</dbReference>
<name>A0A1M6RUA2_9CLOT</name>
<proteinExistence type="predicted"/>
<keyword evidence="2" id="KW-1185">Reference proteome</keyword>
<dbReference type="AlphaFoldDB" id="A0A1M6RUA2"/>
<accession>A0A1M6RUA2</accession>
<evidence type="ECO:0000313" key="1">
    <source>
        <dbReference type="EMBL" id="SHK36091.1"/>
    </source>
</evidence>
<dbReference type="OrthoDB" id="1150409at2"/>
<organism evidence="1 2">
    <name type="scientific">Clostridium cavendishii DSM 21758</name>
    <dbReference type="NCBI Taxonomy" id="1121302"/>
    <lineage>
        <taxon>Bacteria</taxon>
        <taxon>Bacillati</taxon>
        <taxon>Bacillota</taxon>
        <taxon>Clostridia</taxon>
        <taxon>Eubacteriales</taxon>
        <taxon>Clostridiaceae</taxon>
        <taxon>Clostridium</taxon>
    </lineage>
</organism>
<gene>
    <name evidence="1" type="ORF">SAMN02745163_03673</name>
</gene>
<sequence>MDDSLIRKELNITFTTEELNQIFSFVKNPSVIDSIADIKKNLISYTLLEKLDIYIYLNFGKEIVDELEKFIENANYSDVDNFINGLLENKDFINNETNKLIAVILYIYCIHKINKRENSYKLN</sequence>
<protein>
    <submittedName>
        <fullName evidence="1">Uncharacterized protein</fullName>
    </submittedName>
</protein>